<evidence type="ECO:0000256" key="6">
    <source>
        <dbReference type="SAM" id="Phobius"/>
    </source>
</evidence>
<comment type="caution">
    <text evidence="8">The sequence shown here is derived from an EMBL/GenBank/DDBJ whole genome shotgun (WGS) entry which is preliminary data.</text>
</comment>
<organism evidence="8 9">
    <name type="scientific">Streptomyces chryseus</name>
    <dbReference type="NCBI Taxonomy" id="68186"/>
    <lineage>
        <taxon>Bacteria</taxon>
        <taxon>Bacillati</taxon>
        <taxon>Actinomycetota</taxon>
        <taxon>Actinomycetes</taxon>
        <taxon>Kitasatosporales</taxon>
        <taxon>Streptomycetaceae</taxon>
        <taxon>Streptomyces</taxon>
    </lineage>
</organism>
<evidence type="ECO:0000256" key="4">
    <source>
        <dbReference type="ARBA" id="ARBA00023136"/>
    </source>
</evidence>
<feature type="transmembrane region" description="Helical" evidence="6">
    <location>
        <begin position="307"/>
        <end position="326"/>
    </location>
</feature>
<feature type="compositionally biased region" description="Low complexity" evidence="5">
    <location>
        <begin position="13"/>
        <end position="28"/>
    </location>
</feature>
<feature type="transmembrane region" description="Helical" evidence="6">
    <location>
        <begin position="400"/>
        <end position="421"/>
    </location>
</feature>
<evidence type="ECO:0000259" key="7">
    <source>
        <dbReference type="PROSITE" id="PS50850"/>
    </source>
</evidence>
<comment type="subcellular location">
    <subcellularLocation>
        <location evidence="1">Cell membrane</location>
        <topology evidence="1">Multi-pass membrane protein</topology>
    </subcellularLocation>
</comment>
<reference evidence="9" key="1">
    <citation type="journal article" date="2019" name="Int. J. Syst. Evol. Microbiol.">
        <title>The Global Catalogue of Microorganisms (GCM) 10K type strain sequencing project: providing services to taxonomists for standard genome sequencing and annotation.</title>
        <authorList>
            <consortium name="The Broad Institute Genomics Platform"/>
            <consortium name="The Broad Institute Genome Sequencing Center for Infectious Disease"/>
            <person name="Wu L."/>
            <person name="Ma J."/>
        </authorList>
    </citation>
    <scope>NUCLEOTIDE SEQUENCE [LARGE SCALE GENOMIC DNA]</scope>
    <source>
        <strain evidence="9">JCM 4737</strain>
    </source>
</reference>
<keyword evidence="9" id="KW-1185">Reference proteome</keyword>
<feature type="transmembrane region" description="Helical" evidence="6">
    <location>
        <begin position="216"/>
        <end position="235"/>
    </location>
</feature>
<dbReference type="InterPro" id="IPR011701">
    <property type="entry name" value="MFS"/>
</dbReference>
<feature type="region of interest" description="Disordered" evidence="5">
    <location>
        <begin position="1"/>
        <end position="28"/>
    </location>
</feature>
<keyword evidence="4 6" id="KW-0472">Membrane</keyword>
<evidence type="ECO:0000256" key="5">
    <source>
        <dbReference type="SAM" id="MobiDB-lite"/>
    </source>
</evidence>
<accession>A0ABQ3DKD3</accession>
<dbReference type="Proteomes" id="UP000599437">
    <property type="component" value="Unassembled WGS sequence"/>
</dbReference>
<feature type="transmembrane region" description="Helical" evidence="6">
    <location>
        <begin position="76"/>
        <end position="99"/>
    </location>
</feature>
<feature type="transmembrane region" description="Helical" evidence="6">
    <location>
        <begin position="267"/>
        <end position="287"/>
    </location>
</feature>
<evidence type="ECO:0000256" key="1">
    <source>
        <dbReference type="ARBA" id="ARBA00004651"/>
    </source>
</evidence>
<dbReference type="PROSITE" id="PS50850">
    <property type="entry name" value="MFS"/>
    <property type="match status" value="1"/>
</dbReference>
<dbReference type="EMBL" id="BMVO01000004">
    <property type="protein sequence ID" value="GHA95908.1"/>
    <property type="molecule type" value="Genomic_DNA"/>
</dbReference>
<dbReference type="Gene3D" id="1.20.1250.20">
    <property type="entry name" value="MFS general substrate transporter like domains"/>
    <property type="match status" value="2"/>
</dbReference>
<evidence type="ECO:0000313" key="9">
    <source>
        <dbReference type="Proteomes" id="UP000599437"/>
    </source>
</evidence>
<dbReference type="RefSeq" id="WP_138894713.1">
    <property type="nucleotide sequence ID" value="NZ_BMVO01000004.1"/>
</dbReference>
<name>A0ABQ3DKD3_9ACTN</name>
<keyword evidence="3 6" id="KW-1133">Transmembrane helix</keyword>
<dbReference type="PANTHER" id="PTHR23528">
    <property type="match status" value="1"/>
</dbReference>
<sequence>MTHSLPEGALPEGARPVPAAVPGTGAPSVAPDEGSLRLLQVTLPVANVALYLLWLGVGSFLLPIQVARITGTNDTAALSAASTIGAILATVGNPVFGQLSDRTRSRYGRRAPWILLCALLGALALVAQAQAAGIAALGLSWGVVQFIMNGYQAALTAAMPDRVPASRYGTFSALVGLGVPLGTIVAALVIGGVPGTKFGRDGVIGGFGGRFAGENGYYLIAAIVVVAAIFFTVLSPDRDARQLPRERFELKAFFGNFWVSPRQHPDFCWAFVSRLGVMLGYFVVLTYNMFLLADHIKIPQHDLLPTVGFLMIVNALCTVAASVLIGPLADRTGRVKPFVLASGVLAALALTLPMISPTEDGMLAYNIVGGMAFGAYLAVDMALITKVLPRTADAGKDMGVINIANAGPQILAPTVAGWIVAAGGYEALFPMAALVSLVGALVVLRVRGVR</sequence>
<dbReference type="InterPro" id="IPR020846">
    <property type="entry name" value="MFS_dom"/>
</dbReference>
<feature type="transmembrane region" description="Helical" evidence="6">
    <location>
        <begin position="171"/>
        <end position="196"/>
    </location>
</feature>
<feature type="transmembrane region" description="Helical" evidence="6">
    <location>
        <begin position="338"/>
        <end position="356"/>
    </location>
</feature>
<feature type="transmembrane region" description="Helical" evidence="6">
    <location>
        <begin position="45"/>
        <end position="64"/>
    </location>
</feature>
<feature type="domain" description="Major facilitator superfamily (MFS) profile" evidence="7">
    <location>
        <begin position="266"/>
        <end position="450"/>
    </location>
</feature>
<feature type="transmembrane region" description="Helical" evidence="6">
    <location>
        <begin position="362"/>
        <end position="379"/>
    </location>
</feature>
<evidence type="ECO:0000313" key="8">
    <source>
        <dbReference type="EMBL" id="GHA95908.1"/>
    </source>
</evidence>
<protein>
    <submittedName>
        <fullName evidence="8">MFS transporter</fullName>
    </submittedName>
</protein>
<dbReference type="PANTHER" id="PTHR23528:SF1">
    <property type="entry name" value="MAJOR FACILITATOR SUPERFAMILY (MFS) PROFILE DOMAIN-CONTAINING PROTEIN"/>
    <property type="match status" value="1"/>
</dbReference>
<gene>
    <name evidence="8" type="ORF">GCM10010346_18120</name>
</gene>
<feature type="transmembrane region" description="Helical" evidence="6">
    <location>
        <begin position="138"/>
        <end position="159"/>
    </location>
</feature>
<dbReference type="InterPro" id="IPR036259">
    <property type="entry name" value="MFS_trans_sf"/>
</dbReference>
<dbReference type="SUPFAM" id="SSF103473">
    <property type="entry name" value="MFS general substrate transporter"/>
    <property type="match status" value="1"/>
</dbReference>
<dbReference type="Pfam" id="PF07690">
    <property type="entry name" value="MFS_1"/>
    <property type="match status" value="2"/>
</dbReference>
<keyword evidence="2 6" id="KW-0812">Transmembrane</keyword>
<feature type="transmembrane region" description="Helical" evidence="6">
    <location>
        <begin position="111"/>
        <end position="132"/>
    </location>
</feature>
<feature type="transmembrane region" description="Helical" evidence="6">
    <location>
        <begin position="427"/>
        <end position="446"/>
    </location>
</feature>
<proteinExistence type="predicted"/>
<evidence type="ECO:0000256" key="2">
    <source>
        <dbReference type="ARBA" id="ARBA00022692"/>
    </source>
</evidence>
<evidence type="ECO:0000256" key="3">
    <source>
        <dbReference type="ARBA" id="ARBA00022989"/>
    </source>
</evidence>